<dbReference type="Proteomes" id="UP000654257">
    <property type="component" value="Unassembled WGS sequence"/>
</dbReference>
<dbReference type="PANTHER" id="PTHR38011">
    <property type="entry name" value="DIHYDROFOLATE REDUCTASE FAMILY PROTEIN (AFU_ORTHOLOGUE AFUA_8G06820)"/>
    <property type="match status" value="1"/>
</dbReference>
<feature type="domain" description="Bacterial bifunctional deaminase-reductase C-terminal" evidence="1">
    <location>
        <begin position="3"/>
        <end position="180"/>
    </location>
</feature>
<dbReference type="SUPFAM" id="SSF53597">
    <property type="entry name" value="Dihydrofolate reductase-like"/>
    <property type="match status" value="1"/>
</dbReference>
<dbReference type="InterPro" id="IPR002734">
    <property type="entry name" value="RibDG_C"/>
</dbReference>
<gene>
    <name evidence="2" type="ORF">GCM10007304_20300</name>
</gene>
<evidence type="ECO:0000313" key="2">
    <source>
        <dbReference type="EMBL" id="GGG06110.1"/>
    </source>
</evidence>
<keyword evidence="3" id="KW-1185">Reference proteome</keyword>
<evidence type="ECO:0000313" key="3">
    <source>
        <dbReference type="Proteomes" id="UP000654257"/>
    </source>
</evidence>
<dbReference type="Gene3D" id="3.40.430.10">
    <property type="entry name" value="Dihydrofolate Reductase, subunit A"/>
    <property type="match status" value="1"/>
</dbReference>
<dbReference type="PANTHER" id="PTHR38011:SF11">
    <property type="entry name" value="2,5-DIAMINO-6-RIBOSYLAMINO-4(3H)-PYRIMIDINONE 5'-PHOSPHATE REDUCTASE"/>
    <property type="match status" value="1"/>
</dbReference>
<evidence type="ECO:0000259" key="1">
    <source>
        <dbReference type="Pfam" id="PF01872"/>
    </source>
</evidence>
<dbReference type="InterPro" id="IPR050765">
    <property type="entry name" value="Riboflavin_Biosynth_HTPR"/>
</dbReference>
<dbReference type="GO" id="GO:0008703">
    <property type="term" value="F:5-amino-6-(5-phosphoribosylamino)uracil reductase activity"/>
    <property type="evidence" value="ECO:0007669"/>
    <property type="project" value="InterPro"/>
</dbReference>
<dbReference type="GO" id="GO:0009231">
    <property type="term" value="P:riboflavin biosynthetic process"/>
    <property type="evidence" value="ECO:0007669"/>
    <property type="project" value="InterPro"/>
</dbReference>
<dbReference type="Pfam" id="PF01872">
    <property type="entry name" value="RibD_C"/>
    <property type="match status" value="1"/>
</dbReference>
<dbReference type="RefSeq" id="WP_188544666.1">
    <property type="nucleotide sequence ID" value="NZ_BMCU01000002.1"/>
</dbReference>
<protein>
    <submittedName>
        <fullName evidence="2">Deaminase</fullName>
    </submittedName>
</protein>
<sequence length="189" mass="20523">MRKLVYYIGTSLDGYIAGPQNQFDFFPLSDEMAAWINARYPETVPTHIREHVGLLDADNLAFDTVLMGRGTYEPARSVGISSPYAHLRQFVVSTSLGPIEDDAVTLVTDPEDTVRALKAEDGLDIWLAGGGVLAGALLPHIDELIVKRYPVVAGSGVPMISGSFAPTLFEPTRTESFPGGTTVTWLARR</sequence>
<reference evidence="2" key="2">
    <citation type="submission" date="2020-09" db="EMBL/GenBank/DDBJ databases">
        <authorList>
            <person name="Sun Q."/>
            <person name="Sedlacek I."/>
        </authorList>
    </citation>
    <scope>NUCLEOTIDE SEQUENCE</scope>
    <source>
        <strain evidence="2">CCM 7905</strain>
    </source>
</reference>
<comment type="caution">
    <text evidence="2">The sequence shown here is derived from an EMBL/GenBank/DDBJ whole genome shotgun (WGS) entry which is preliminary data.</text>
</comment>
<reference evidence="2" key="1">
    <citation type="journal article" date="2014" name="Int. J. Syst. Evol. Microbiol.">
        <title>Complete genome sequence of Corynebacterium casei LMG S-19264T (=DSM 44701T), isolated from a smear-ripened cheese.</title>
        <authorList>
            <consortium name="US DOE Joint Genome Institute (JGI-PGF)"/>
            <person name="Walter F."/>
            <person name="Albersmeier A."/>
            <person name="Kalinowski J."/>
            <person name="Ruckert C."/>
        </authorList>
    </citation>
    <scope>NUCLEOTIDE SEQUENCE</scope>
    <source>
        <strain evidence="2">CCM 7905</strain>
    </source>
</reference>
<dbReference type="EMBL" id="BMCU01000002">
    <property type="protein sequence ID" value="GGG06110.1"/>
    <property type="molecule type" value="Genomic_DNA"/>
</dbReference>
<organism evidence="2 3">
    <name type="scientific">Rhodococcoides trifolii</name>
    <dbReference type="NCBI Taxonomy" id="908250"/>
    <lineage>
        <taxon>Bacteria</taxon>
        <taxon>Bacillati</taxon>
        <taxon>Actinomycetota</taxon>
        <taxon>Actinomycetes</taxon>
        <taxon>Mycobacteriales</taxon>
        <taxon>Nocardiaceae</taxon>
        <taxon>Rhodococcoides</taxon>
    </lineage>
</organism>
<name>A0A917FW30_9NOCA</name>
<proteinExistence type="predicted"/>
<dbReference type="AlphaFoldDB" id="A0A917FW30"/>
<dbReference type="InterPro" id="IPR024072">
    <property type="entry name" value="DHFR-like_dom_sf"/>
</dbReference>
<accession>A0A917FW30</accession>